<evidence type="ECO:0000313" key="2">
    <source>
        <dbReference type="Proteomes" id="UP000837803"/>
    </source>
</evidence>
<comment type="caution">
    <text evidence="1">The sequence shown here is derived from an EMBL/GenBank/DDBJ whole genome shotgun (WGS) entry which is preliminary data.</text>
</comment>
<name>A0ABN8FE74_9BACT</name>
<keyword evidence="2" id="KW-1185">Reference proteome</keyword>
<evidence type="ECO:0008006" key="3">
    <source>
        <dbReference type="Google" id="ProtNLM"/>
    </source>
</evidence>
<reference evidence="1" key="1">
    <citation type="submission" date="2021-12" db="EMBL/GenBank/DDBJ databases">
        <authorList>
            <person name="Rodrigo-Torres L."/>
            <person name="Arahal R. D."/>
            <person name="Lucena T."/>
        </authorList>
    </citation>
    <scope>NUCLEOTIDE SEQUENCE</scope>
    <source>
        <strain evidence="1">CECT 8419</strain>
    </source>
</reference>
<organism evidence="1 2">
    <name type="scientific">Neolewinella maritima</name>
    <dbReference type="NCBI Taxonomy" id="1383882"/>
    <lineage>
        <taxon>Bacteria</taxon>
        <taxon>Pseudomonadati</taxon>
        <taxon>Bacteroidota</taxon>
        <taxon>Saprospiria</taxon>
        <taxon>Saprospirales</taxon>
        <taxon>Lewinellaceae</taxon>
        <taxon>Neolewinella</taxon>
    </lineage>
</organism>
<protein>
    <recommendedName>
        <fullName evidence="3">KTSC domain-containing protein</fullName>
    </recommendedName>
</protein>
<dbReference type="Proteomes" id="UP000837803">
    <property type="component" value="Unassembled WGS sequence"/>
</dbReference>
<evidence type="ECO:0000313" key="1">
    <source>
        <dbReference type="EMBL" id="CAH1002643.1"/>
    </source>
</evidence>
<dbReference type="RefSeq" id="WP_238752470.1">
    <property type="nucleotide sequence ID" value="NZ_CAKLPZ010000007.1"/>
</dbReference>
<gene>
    <name evidence="1" type="ORF">LEM8419_03515</name>
</gene>
<accession>A0ABN8FE74</accession>
<dbReference type="EMBL" id="CAKLPZ010000007">
    <property type="protein sequence ID" value="CAH1002643.1"/>
    <property type="molecule type" value="Genomic_DNA"/>
</dbReference>
<sequence length="89" mass="10293">MSHTKVKTQYASEGPHAITEDLTLYCHHNHTCDCTVFYDADGKATQMVFNEWESGNDLWDAMLRLMHPYKDEWGGELKEGVEHYKEVGD</sequence>
<proteinExistence type="predicted"/>